<name>A0AAU7JHR8_9HYPH</name>
<dbReference type="InterPro" id="IPR002931">
    <property type="entry name" value="Transglutaminase-like"/>
</dbReference>
<dbReference type="Gene3D" id="3.10.620.30">
    <property type="match status" value="1"/>
</dbReference>
<dbReference type="InterPro" id="IPR038765">
    <property type="entry name" value="Papain-like_cys_pep_sf"/>
</dbReference>
<dbReference type="Pfam" id="PF01841">
    <property type="entry name" value="Transglut_core"/>
    <property type="match status" value="1"/>
</dbReference>
<protein>
    <submittedName>
        <fullName evidence="2">Transglutaminase family protein</fullName>
    </submittedName>
</protein>
<evidence type="ECO:0000259" key="1">
    <source>
        <dbReference type="SMART" id="SM00460"/>
    </source>
</evidence>
<organism evidence="2">
    <name type="scientific">Alsobacter sp. KACC 23698</name>
    <dbReference type="NCBI Taxonomy" id="3149229"/>
    <lineage>
        <taxon>Bacteria</taxon>
        <taxon>Pseudomonadati</taxon>
        <taxon>Pseudomonadota</taxon>
        <taxon>Alphaproteobacteria</taxon>
        <taxon>Hyphomicrobiales</taxon>
        <taxon>Alsobacteraceae</taxon>
        <taxon>Alsobacter</taxon>
    </lineage>
</organism>
<dbReference type="EMBL" id="CP157484">
    <property type="protein sequence ID" value="XBO39614.1"/>
    <property type="molecule type" value="Genomic_DNA"/>
</dbReference>
<dbReference type="Gene3D" id="2.60.40.2250">
    <property type="match status" value="1"/>
</dbReference>
<dbReference type="SMART" id="SM00460">
    <property type="entry name" value="TGc"/>
    <property type="match status" value="1"/>
</dbReference>
<dbReference type="PANTHER" id="PTHR33490">
    <property type="entry name" value="BLR5614 PROTEIN-RELATED"/>
    <property type="match status" value="1"/>
</dbReference>
<gene>
    <name evidence="2" type="ORF">ABEG18_02180</name>
</gene>
<feature type="domain" description="Transglutaminase-like" evidence="1">
    <location>
        <begin position="161"/>
        <end position="227"/>
    </location>
</feature>
<evidence type="ECO:0000313" key="2">
    <source>
        <dbReference type="EMBL" id="XBO39614.1"/>
    </source>
</evidence>
<reference evidence="2" key="1">
    <citation type="submission" date="2024-05" db="EMBL/GenBank/DDBJ databases">
        <authorList>
            <person name="Kim S."/>
            <person name="Heo J."/>
            <person name="Choi H."/>
            <person name="Choi Y."/>
            <person name="Kwon S.-W."/>
            <person name="Kim Y."/>
        </authorList>
    </citation>
    <scope>NUCLEOTIDE SEQUENCE</scope>
    <source>
        <strain evidence="2">KACC 23698</strain>
    </source>
</reference>
<accession>A0AAU7JHR8</accession>
<sequence>MLIRYGFDIEIEISQPTTLVTAMDVHPDRRASIIRETPFSVSQDVPVETFVDAFGNVSRRVTALPGALTMRLDGVARDSGKPDPVDWAAQAIPPASLPANVLPYLLGSRYCETDLLAGLAWSNFGAIEGGWAKVQAICDFVNRSLVFSYPQARATRTASEAYREATGVCRDFTHLAVTLCRCLNIPARYCNGYLGDIGVDPDPAPMDFNAWFEAYIGGRWYTFDARHNQPRIGRILIARGRDAADVAMITSFGPHLLKRFTVVTEEVQQADAFTMAA</sequence>
<dbReference type="AlphaFoldDB" id="A0AAU7JHR8"/>
<dbReference type="PANTHER" id="PTHR33490:SF12">
    <property type="entry name" value="BLL5557 PROTEIN"/>
    <property type="match status" value="1"/>
</dbReference>
<dbReference type="RefSeq" id="WP_406856459.1">
    <property type="nucleotide sequence ID" value="NZ_CP157484.1"/>
</dbReference>
<dbReference type="SUPFAM" id="SSF54001">
    <property type="entry name" value="Cysteine proteinases"/>
    <property type="match status" value="1"/>
</dbReference>
<proteinExistence type="predicted"/>